<protein>
    <submittedName>
        <fullName evidence="1">Uncharacterized protein</fullName>
    </submittedName>
</protein>
<proteinExistence type="predicted"/>
<dbReference type="Proteomes" id="UP000033607">
    <property type="component" value="Unassembled WGS sequence"/>
</dbReference>
<accession>A0A0F5YCA7</accession>
<comment type="caution">
    <text evidence="1">The sequence shown here is derived from an EMBL/GenBank/DDBJ whole genome shotgun (WGS) entry which is preliminary data.</text>
</comment>
<sequence length="88" mass="10340">MLFSHGVDSVGLPSIERWRQIFQKAKKQGNFVGVDQEKYPRHFASMIRYHTDLKRLILARYPLPTSLSLAQLDQFIDQEKGNFRVKFT</sequence>
<evidence type="ECO:0000313" key="2">
    <source>
        <dbReference type="Proteomes" id="UP000033607"/>
    </source>
</evidence>
<dbReference type="RefSeq" id="WP_046280352.1">
    <property type="nucleotide sequence ID" value="NZ_LATL02000319.1"/>
</dbReference>
<evidence type="ECO:0000313" key="1">
    <source>
        <dbReference type="EMBL" id="KKD36393.1"/>
    </source>
</evidence>
<dbReference type="AlphaFoldDB" id="A0A0F5YCA7"/>
<gene>
    <name evidence="1" type="ORF">WN50_20025</name>
</gene>
<organism evidence="1 2">
    <name type="scientific">Limnoraphis robusta CS-951</name>
    <dbReference type="NCBI Taxonomy" id="1637645"/>
    <lineage>
        <taxon>Bacteria</taxon>
        <taxon>Bacillati</taxon>
        <taxon>Cyanobacteriota</taxon>
        <taxon>Cyanophyceae</taxon>
        <taxon>Oscillatoriophycideae</taxon>
        <taxon>Oscillatoriales</taxon>
        <taxon>Sirenicapillariaceae</taxon>
        <taxon>Limnoraphis</taxon>
    </lineage>
</organism>
<name>A0A0F5YCA7_9CYAN</name>
<dbReference type="EMBL" id="LATL02000319">
    <property type="protein sequence ID" value="KKD36393.1"/>
    <property type="molecule type" value="Genomic_DNA"/>
</dbReference>
<reference evidence="1 2" key="1">
    <citation type="submission" date="2015-06" db="EMBL/GenBank/DDBJ databases">
        <title>Draft genome assembly of filamentous brackish cyanobacterium Limnoraphis robusta strain CS-951.</title>
        <authorList>
            <person name="Willis A."/>
            <person name="Parks M."/>
            <person name="Burford M.A."/>
        </authorList>
    </citation>
    <scope>NUCLEOTIDE SEQUENCE [LARGE SCALE GENOMIC DNA]</scope>
    <source>
        <strain evidence="1 2">CS-951</strain>
    </source>
</reference>